<reference evidence="5 6" key="1">
    <citation type="submission" date="2017-07" db="EMBL/GenBank/DDBJ databases">
        <title>Complete genome sequence of Oryzomicrobium terrae TPP412.</title>
        <authorList>
            <person name="Chiu L.-W."/>
            <person name="Lo K.-J."/>
            <person name="Tsai Y.-M."/>
            <person name="Lin S.-S."/>
            <person name="Kuo C.-H."/>
            <person name="Liu C.-T."/>
        </authorList>
    </citation>
    <scope>NUCLEOTIDE SEQUENCE [LARGE SCALE GENOMIC DNA]</scope>
    <source>
        <strain evidence="5 6">TPP412</strain>
    </source>
</reference>
<keyword evidence="6" id="KW-1185">Reference proteome</keyword>
<dbReference type="RefSeq" id="WP_054620167.1">
    <property type="nucleotide sequence ID" value="NZ_CP022579.1"/>
</dbReference>
<name>A0A5C1E547_9RHOO</name>
<evidence type="ECO:0000259" key="4">
    <source>
        <dbReference type="PROSITE" id="PS51203"/>
    </source>
</evidence>
<comment type="similarity">
    <text evidence="1 2">Belongs to the small heat shock protein (HSP20) family.</text>
</comment>
<protein>
    <submittedName>
        <fullName evidence="5">HSP20 family protein</fullName>
    </submittedName>
</protein>
<proteinExistence type="inferred from homology"/>
<feature type="domain" description="SHSP" evidence="3">
    <location>
        <begin position="37"/>
        <end position="150"/>
    </location>
</feature>
<evidence type="ECO:0000313" key="6">
    <source>
        <dbReference type="Proteomes" id="UP000323671"/>
    </source>
</evidence>
<dbReference type="PROSITE" id="PS01031">
    <property type="entry name" value="SHSP"/>
    <property type="match status" value="1"/>
</dbReference>
<dbReference type="InterPro" id="IPR002068">
    <property type="entry name" value="A-crystallin/Hsp20_dom"/>
</dbReference>
<dbReference type="InterPro" id="IPR031107">
    <property type="entry name" value="Small_HSP"/>
</dbReference>
<dbReference type="PROSITE" id="PS51203">
    <property type="entry name" value="CS"/>
    <property type="match status" value="1"/>
</dbReference>
<dbReference type="PANTHER" id="PTHR11527">
    <property type="entry name" value="HEAT-SHOCK PROTEIN 20 FAMILY MEMBER"/>
    <property type="match status" value="1"/>
</dbReference>
<dbReference type="InterPro" id="IPR007052">
    <property type="entry name" value="CS_dom"/>
</dbReference>
<dbReference type="AlphaFoldDB" id="A0A5C1E547"/>
<evidence type="ECO:0000256" key="1">
    <source>
        <dbReference type="PROSITE-ProRule" id="PRU00285"/>
    </source>
</evidence>
<accession>A0A5C1E547</accession>
<dbReference type="InterPro" id="IPR008978">
    <property type="entry name" value="HSP20-like_chaperone"/>
</dbReference>
<dbReference type="Proteomes" id="UP000323671">
    <property type="component" value="Chromosome"/>
</dbReference>
<feature type="domain" description="CS" evidence="4">
    <location>
        <begin position="43"/>
        <end position="148"/>
    </location>
</feature>
<evidence type="ECO:0000259" key="3">
    <source>
        <dbReference type="PROSITE" id="PS01031"/>
    </source>
</evidence>
<evidence type="ECO:0000313" key="5">
    <source>
        <dbReference type="EMBL" id="QEL64010.1"/>
    </source>
</evidence>
<dbReference type="Gene3D" id="2.60.40.790">
    <property type="match status" value="1"/>
</dbReference>
<sequence>MTNLLSRFSTPRTTAAAGLPDPFEDLFKGFFVRPVEFPNQPAAPTMRMDVKESDGAYQVHAELPGVKKEDIQVTIDGNTLSISAEVKQEKEEKEGEQVLRSERYFGKVSRSVQLAHEIDEGAATARFSDGVLELALPKRQGSSSKRLTIA</sequence>
<dbReference type="EMBL" id="CP022579">
    <property type="protein sequence ID" value="QEL64010.1"/>
    <property type="molecule type" value="Genomic_DNA"/>
</dbReference>
<gene>
    <name evidence="5" type="ORF">OTERR_05340</name>
</gene>
<evidence type="ECO:0000256" key="2">
    <source>
        <dbReference type="RuleBase" id="RU003616"/>
    </source>
</evidence>
<organism evidence="5 6">
    <name type="scientific">Oryzomicrobium terrae</name>
    <dbReference type="NCBI Taxonomy" id="1735038"/>
    <lineage>
        <taxon>Bacteria</taxon>
        <taxon>Pseudomonadati</taxon>
        <taxon>Pseudomonadota</taxon>
        <taxon>Betaproteobacteria</taxon>
        <taxon>Rhodocyclales</taxon>
        <taxon>Rhodocyclaceae</taxon>
        <taxon>Oryzomicrobium</taxon>
    </lineage>
</organism>
<dbReference type="KEGG" id="otr:OTERR_05340"/>
<dbReference type="SUPFAM" id="SSF49764">
    <property type="entry name" value="HSP20-like chaperones"/>
    <property type="match status" value="1"/>
</dbReference>
<dbReference type="Pfam" id="PF00011">
    <property type="entry name" value="HSP20"/>
    <property type="match status" value="1"/>
</dbReference>
<dbReference type="CDD" id="cd06464">
    <property type="entry name" value="ACD_sHsps-like"/>
    <property type="match status" value="1"/>
</dbReference>